<dbReference type="AlphaFoldDB" id="A0A919CWJ7"/>
<proteinExistence type="predicted"/>
<feature type="region of interest" description="Disordered" evidence="1">
    <location>
        <begin position="58"/>
        <end position="94"/>
    </location>
</feature>
<reference evidence="2" key="2">
    <citation type="submission" date="2020-09" db="EMBL/GenBank/DDBJ databases">
        <authorList>
            <person name="Sun Q."/>
            <person name="Ohkuma M."/>
        </authorList>
    </citation>
    <scope>NUCLEOTIDE SEQUENCE</scope>
    <source>
        <strain evidence="2">JCM 4654</strain>
    </source>
</reference>
<evidence type="ECO:0000313" key="3">
    <source>
        <dbReference type="Proteomes" id="UP000608955"/>
    </source>
</evidence>
<gene>
    <name evidence="2" type="ORF">GCM10010508_44110</name>
</gene>
<comment type="caution">
    <text evidence="2">The sequence shown here is derived from an EMBL/GenBank/DDBJ whole genome shotgun (WGS) entry which is preliminary data.</text>
</comment>
<organism evidence="2 3">
    <name type="scientific">Streptomyces naganishii JCM 4654</name>
    <dbReference type="NCBI Taxonomy" id="1306179"/>
    <lineage>
        <taxon>Bacteria</taxon>
        <taxon>Bacillati</taxon>
        <taxon>Actinomycetota</taxon>
        <taxon>Actinomycetes</taxon>
        <taxon>Kitasatosporales</taxon>
        <taxon>Streptomycetaceae</taxon>
        <taxon>Streptomyces</taxon>
    </lineage>
</organism>
<dbReference type="Proteomes" id="UP000608955">
    <property type="component" value="Unassembled WGS sequence"/>
</dbReference>
<reference evidence="2" key="1">
    <citation type="journal article" date="2014" name="Int. J. Syst. Evol. Microbiol.">
        <title>Complete genome sequence of Corynebacterium casei LMG S-19264T (=DSM 44701T), isolated from a smear-ripened cheese.</title>
        <authorList>
            <consortium name="US DOE Joint Genome Institute (JGI-PGF)"/>
            <person name="Walter F."/>
            <person name="Albersmeier A."/>
            <person name="Kalinowski J."/>
            <person name="Ruckert C."/>
        </authorList>
    </citation>
    <scope>NUCLEOTIDE SEQUENCE</scope>
    <source>
        <strain evidence="2">JCM 4654</strain>
    </source>
</reference>
<protein>
    <submittedName>
        <fullName evidence="2">Uncharacterized protein</fullName>
    </submittedName>
</protein>
<name>A0A919CWJ7_9ACTN</name>
<dbReference type="EMBL" id="BMVF01000011">
    <property type="protein sequence ID" value="GHD92220.1"/>
    <property type="molecule type" value="Genomic_DNA"/>
</dbReference>
<evidence type="ECO:0000313" key="2">
    <source>
        <dbReference type="EMBL" id="GHD92220.1"/>
    </source>
</evidence>
<accession>A0A919CWJ7</accession>
<sequence>MALHSATVALRSETAERKAWFPMFQDAPIYHQLVAERGDVPARVRDAATTIRLELEQVMSTGRPPGPFAPAQHQPPQTQGPRHNAALPPGPHPR</sequence>
<evidence type="ECO:0000256" key="1">
    <source>
        <dbReference type="SAM" id="MobiDB-lite"/>
    </source>
</evidence>
<keyword evidence="3" id="KW-1185">Reference proteome</keyword>